<accession>A0A371X2Q0</accession>
<comment type="caution">
    <text evidence="1">The sequence shown here is derived from an EMBL/GenBank/DDBJ whole genome shotgun (WGS) entry which is preliminary data.</text>
</comment>
<evidence type="ECO:0000313" key="2">
    <source>
        <dbReference type="Proteomes" id="UP000264310"/>
    </source>
</evidence>
<reference evidence="1 2" key="1">
    <citation type="submission" date="2018-08" db="EMBL/GenBank/DDBJ databases">
        <title>Fulvimarina sp. 85, whole genome shotgun sequence.</title>
        <authorList>
            <person name="Tuo L."/>
        </authorList>
    </citation>
    <scope>NUCLEOTIDE SEQUENCE [LARGE SCALE GENOMIC DNA]</scope>
    <source>
        <strain evidence="1 2">85</strain>
    </source>
</reference>
<keyword evidence="2" id="KW-1185">Reference proteome</keyword>
<proteinExistence type="predicted"/>
<evidence type="ECO:0000313" key="1">
    <source>
        <dbReference type="EMBL" id="RFC63324.1"/>
    </source>
</evidence>
<name>A0A371X2Q0_9HYPH</name>
<sequence>MEPSREMFEAGRRLGGGVADPSRAAFLDLLQTLAAEPRRRALTRICAMIGETARGPDDLRLADLLRPSAVSRAVLDERRRGAPSRSVAVCQVHRHLARASLGALSALWLLEGSIATAGPGEARFLIEERAIGLRPRAVTPDWRAAAPDEVRAASADLLALLGAIDRTQPRKGGPILASNHAIGLLSPWLALCRAGAPRPAARSAMRTYLAAFAPDCVDAIDWEADRAGFEAGGGGAAITRRACCLKYSSAARSFCGTCPFRTGDPAIA</sequence>
<gene>
    <name evidence="1" type="ORF">DYI37_09730</name>
</gene>
<dbReference type="AlphaFoldDB" id="A0A371X2Q0"/>
<protein>
    <recommendedName>
        <fullName evidence="3">Ferric siderophore reductase C-terminal domain-containing protein</fullName>
    </recommendedName>
</protein>
<dbReference type="Proteomes" id="UP000264310">
    <property type="component" value="Unassembled WGS sequence"/>
</dbReference>
<dbReference type="RefSeq" id="WP_116683053.1">
    <property type="nucleotide sequence ID" value="NZ_QURL01000004.1"/>
</dbReference>
<evidence type="ECO:0008006" key="3">
    <source>
        <dbReference type="Google" id="ProtNLM"/>
    </source>
</evidence>
<organism evidence="1 2">
    <name type="scientific">Fulvimarina endophytica</name>
    <dbReference type="NCBI Taxonomy" id="2293836"/>
    <lineage>
        <taxon>Bacteria</taxon>
        <taxon>Pseudomonadati</taxon>
        <taxon>Pseudomonadota</taxon>
        <taxon>Alphaproteobacteria</taxon>
        <taxon>Hyphomicrobiales</taxon>
        <taxon>Aurantimonadaceae</taxon>
        <taxon>Fulvimarina</taxon>
    </lineage>
</organism>
<dbReference type="EMBL" id="QURL01000004">
    <property type="protein sequence ID" value="RFC63324.1"/>
    <property type="molecule type" value="Genomic_DNA"/>
</dbReference>